<organism evidence="2 3">
    <name type="scientific">Dreissena polymorpha</name>
    <name type="common">Zebra mussel</name>
    <name type="synonym">Mytilus polymorpha</name>
    <dbReference type="NCBI Taxonomy" id="45954"/>
    <lineage>
        <taxon>Eukaryota</taxon>
        <taxon>Metazoa</taxon>
        <taxon>Spiralia</taxon>
        <taxon>Lophotrochozoa</taxon>
        <taxon>Mollusca</taxon>
        <taxon>Bivalvia</taxon>
        <taxon>Autobranchia</taxon>
        <taxon>Heteroconchia</taxon>
        <taxon>Euheterodonta</taxon>
        <taxon>Imparidentia</taxon>
        <taxon>Neoheterodontei</taxon>
        <taxon>Myida</taxon>
        <taxon>Dreissenoidea</taxon>
        <taxon>Dreissenidae</taxon>
        <taxon>Dreissena</taxon>
    </lineage>
</organism>
<reference evidence="2" key="1">
    <citation type="journal article" date="2019" name="bioRxiv">
        <title>The Genome of the Zebra Mussel, Dreissena polymorpha: A Resource for Invasive Species Research.</title>
        <authorList>
            <person name="McCartney M.A."/>
            <person name="Auch B."/>
            <person name="Kono T."/>
            <person name="Mallez S."/>
            <person name="Zhang Y."/>
            <person name="Obille A."/>
            <person name="Becker A."/>
            <person name="Abrahante J.E."/>
            <person name="Garbe J."/>
            <person name="Badalamenti J.P."/>
            <person name="Herman A."/>
            <person name="Mangelson H."/>
            <person name="Liachko I."/>
            <person name="Sullivan S."/>
            <person name="Sone E.D."/>
            <person name="Koren S."/>
            <person name="Silverstein K.A.T."/>
            <person name="Beckman K.B."/>
            <person name="Gohl D.M."/>
        </authorList>
    </citation>
    <scope>NUCLEOTIDE SEQUENCE</scope>
    <source>
        <strain evidence="2">Duluth1</strain>
        <tissue evidence="2">Whole animal</tissue>
    </source>
</reference>
<dbReference type="EMBL" id="JAIWYP010000013">
    <property type="protein sequence ID" value="KAH3722082.1"/>
    <property type="molecule type" value="Genomic_DNA"/>
</dbReference>
<sequence length="132" mass="15111">MMDVPNIVSEKVNKTALKRKRKSSLWLHQPKKTKFREENLPATVPSTSTSKSDSEAALYSRNLGHILQNRNHAFDSPTRLGKRQRKSKRSDISRPHEVARSCLPIRSHHKCDESKILPTTRLGITLEDTMKV</sequence>
<comment type="caution">
    <text evidence="2">The sequence shown here is derived from an EMBL/GenBank/DDBJ whole genome shotgun (WGS) entry which is preliminary data.</text>
</comment>
<evidence type="ECO:0000256" key="1">
    <source>
        <dbReference type="SAM" id="MobiDB-lite"/>
    </source>
</evidence>
<evidence type="ECO:0000313" key="3">
    <source>
        <dbReference type="Proteomes" id="UP000828390"/>
    </source>
</evidence>
<dbReference type="AlphaFoldDB" id="A0A9D4CDC1"/>
<reference evidence="2" key="2">
    <citation type="submission" date="2020-11" db="EMBL/GenBank/DDBJ databases">
        <authorList>
            <person name="McCartney M.A."/>
            <person name="Auch B."/>
            <person name="Kono T."/>
            <person name="Mallez S."/>
            <person name="Becker A."/>
            <person name="Gohl D.M."/>
            <person name="Silverstein K.A.T."/>
            <person name="Koren S."/>
            <person name="Bechman K.B."/>
            <person name="Herman A."/>
            <person name="Abrahante J.E."/>
            <person name="Garbe J."/>
        </authorList>
    </citation>
    <scope>NUCLEOTIDE SEQUENCE</scope>
    <source>
        <strain evidence="2">Duluth1</strain>
        <tissue evidence="2">Whole animal</tissue>
    </source>
</reference>
<keyword evidence="3" id="KW-1185">Reference proteome</keyword>
<feature type="region of interest" description="Disordered" evidence="1">
    <location>
        <begin position="36"/>
        <end position="55"/>
    </location>
</feature>
<protein>
    <submittedName>
        <fullName evidence="2">Uncharacterized protein</fullName>
    </submittedName>
</protein>
<accession>A0A9D4CDC1</accession>
<dbReference type="Proteomes" id="UP000828390">
    <property type="component" value="Unassembled WGS sequence"/>
</dbReference>
<name>A0A9D4CDC1_DREPO</name>
<proteinExistence type="predicted"/>
<feature type="region of interest" description="Disordered" evidence="1">
    <location>
        <begin position="69"/>
        <end position="96"/>
    </location>
</feature>
<gene>
    <name evidence="2" type="ORF">DPMN_065033</name>
</gene>
<evidence type="ECO:0000313" key="2">
    <source>
        <dbReference type="EMBL" id="KAH3722082.1"/>
    </source>
</evidence>